<keyword evidence="12" id="KW-1185">Reference proteome</keyword>
<feature type="compositionally biased region" description="Pro residues" evidence="8">
    <location>
        <begin position="267"/>
        <end position="277"/>
    </location>
</feature>
<feature type="region of interest" description="Disordered" evidence="8">
    <location>
        <begin position="39"/>
        <end position="167"/>
    </location>
</feature>
<dbReference type="PANTHER" id="PTHR46223:SF3">
    <property type="entry name" value="HISTONE-LYSINE N-METHYLTRANSFERASE SET-23"/>
    <property type="match status" value="1"/>
</dbReference>
<evidence type="ECO:0000259" key="9">
    <source>
        <dbReference type="PROSITE" id="PS50280"/>
    </source>
</evidence>
<evidence type="ECO:0000256" key="4">
    <source>
        <dbReference type="ARBA" id="ARBA00022679"/>
    </source>
</evidence>
<keyword evidence="2" id="KW-0158">Chromosome</keyword>
<gene>
    <name evidence="11" type="ORF">NSK_006366</name>
</gene>
<dbReference type="EMBL" id="SDOX01000118">
    <property type="protein sequence ID" value="TFJ82246.1"/>
    <property type="molecule type" value="Genomic_DNA"/>
</dbReference>
<name>A0A4D9CTQ3_9STRA</name>
<dbReference type="GO" id="GO:0008168">
    <property type="term" value="F:methyltransferase activity"/>
    <property type="evidence" value="ECO:0007669"/>
    <property type="project" value="UniProtKB-KW"/>
</dbReference>
<dbReference type="SUPFAM" id="SSF82199">
    <property type="entry name" value="SET domain"/>
    <property type="match status" value="1"/>
</dbReference>
<keyword evidence="7" id="KW-0862">Zinc</keyword>
<dbReference type="PANTHER" id="PTHR46223">
    <property type="entry name" value="HISTONE-LYSINE N-METHYLTRANSFERASE SUV39H"/>
    <property type="match status" value="1"/>
</dbReference>
<dbReference type="Gene3D" id="2.170.270.10">
    <property type="entry name" value="SET domain"/>
    <property type="match status" value="1"/>
</dbReference>
<evidence type="ECO:0000256" key="2">
    <source>
        <dbReference type="ARBA" id="ARBA00022454"/>
    </source>
</evidence>
<feature type="region of interest" description="Disordered" evidence="8">
    <location>
        <begin position="264"/>
        <end position="288"/>
    </location>
</feature>
<dbReference type="SMART" id="SM00317">
    <property type="entry name" value="SET"/>
    <property type="match status" value="1"/>
</dbReference>
<comment type="subcellular location">
    <subcellularLocation>
        <location evidence="1">Chromosome</location>
    </subcellularLocation>
</comment>
<evidence type="ECO:0000256" key="1">
    <source>
        <dbReference type="ARBA" id="ARBA00004286"/>
    </source>
</evidence>
<evidence type="ECO:0008006" key="13">
    <source>
        <dbReference type="Google" id="ProtNLM"/>
    </source>
</evidence>
<reference evidence="11 12" key="1">
    <citation type="submission" date="2019-01" db="EMBL/GenBank/DDBJ databases">
        <title>Nuclear Genome Assembly of the Microalgal Biofuel strain Nannochloropsis salina CCMP1776.</title>
        <authorList>
            <person name="Hovde B."/>
        </authorList>
    </citation>
    <scope>NUCLEOTIDE SEQUENCE [LARGE SCALE GENOMIC DNA]</scope>
    <source>
        <strain evidence="11 12">CCMP1776</strain>
    </source>
</reference>
<dbReference type="AlphaFoldDB" id="A0A4D9CTQ3"/>
<dbReference type="InterPro" id="IPR003616">
    <property type="entry name" value="Post-SET_dom"/>
</dbReference>
<evidence type="ECO:0000313" key="11">
    <source>
        <dbReference type="EMBL" id="TFJ82246.1"/>
    </source>
</evidence>
<comment type="caution">
    <text evidence="11">The sequence shown here is derived from an EMBL/GenBank/DDBJ whole genome shotgun (WGS) entry which is preliminary data.</text>
</comment>
<dbReference type="OrthoDB" id="126970at2759"/>
<keyword evidence="6" id="KW-0479">Metal-binding</keyword>
<evidence type="ECO:0000259" key="10">
    <source>
        <dbReference type="PROSITE" id="PS50868"/>
    </source>
</evidence>
<keyword evidence="4" id="KW-0808">Transferase</keyword>
<feature type="compositionally biased region" description="Low complexity" evidence="8">
    <location>
        <begin position="55"/>
        <end position="67"/>
    </location>
</feature>
<keyword evidence="5" id="KW-0949">S-adenosyl-L-methionine</keyword>
<dbReference type="PROSITE" id="PS50868">
    <property type="entry name" value="POST_SET"/>
    <property type="match status" value="1"/>
</dbReference>
<dbReference type="GO" id="GO:0005694">
    <property type="term" value="C:chromosome"/>
    <property type="evidence" value="ECO:0007669"/>
    <property type="project" value="UniProtKB-SubCell"/>
</dbReference>
<evidence type="ECO:0000256" key="6">
    <source>
        <dbReference type="ARBA" id="ARBA00022723"/>
    </source>
</evidence>
<dbReference type="Pfam" id="PF00856">
    <property type="entry name" value="SET"/>
    <property type="match status" value="1"/>
</dbReference>
<dbReference type="InterPro" id="IPR050973">
    <property type="entry name" value="H3K9_Histone-Lys_N-MTase"/>
</dbReference>
<dbReference type="InterPro" id="IPR046341">
    <property type="entry name" value="SET_dom_sf"/>
</dbReference>
<evidence type="ECO:0000256" key="8">
    <source>
        <dbReference type="SAM" id="MobiDB-lite"/>
    </source>
</evidence>
<evidence type="ECO:0000313" key="12">
    <source>
        <dbReference type="Proteomes" id="UP000355283"/>
    </source>
</evidence>
<accession>A0A4D9CTQ3</accession>
<dbReference type="InterPro" id="IPR001214">
    <property type="entry name" value="SET_dom"/>
</dbReference>
<organism evidence="11 12">
    <name type="scientific">Nannochloropsis salina CCMP1776</name>
    <dbReference type="NCBI Taxonomy" id="1027361"/>
    <lineage>
        <taxon>Eukaryota</taxon>
        <taxon>Sar</taxon>
        <taxon>Stramenopiles</taxon>
        <taxon>Ochrophyta</taxon>
        <taxon>Eustigmatophyceae</taxon>
        <taxon>Eustigmatales</taxon>
        <taxon>Monodopsidaceae</taxon>
        <taxon>Microchloropsis</taxon>
        <taxon>Microchloropsis salina</taxon>
    </lineage>
</organism>
<proteinExistence type="predicted"/>
<evidence type="ECO:0000256" key="5">
    <source>
        <dbReference type="ARBA" id="ARBA00022691"/>
    </source>
</evidence>
<dbReference type="PROSITE" id="PS50280">
    <property type="entry name" value="SET"/>
    <property type="match status" value="1"/>
</dbReference>
<dbReference type="GO" id="GO:0046872">
    <property type="term" value="F:metal ion binding"/>
    <property type="evidence" value="ECO:0007669"/>
    <property type="project" value="UniProtKB-KW"/>
</dbReference>
<feature type="domain" description="SET" evidence="9">
    <location>
        <begin position="200"/>
        <end position="411"/>
    </location>
</feature>
<dbReference type="Proteomes" id="UP000355283">
    <property type="component" value="Unassembled WGS sequence"/>
</dbReference>
<evidence type="ECO:0000256" key="3">
    <source>
        <dbReference type="ARBA" id="ARBA00022603"/>
    </source>
</evidence>
<sequence length="467" mass="49428">MLTPLPCVSPPPSSGLPPLPLLPSTFRWVDSVVLPSGTHNRRLHRRGGGAGSAGKGQTEGAEAAEGCGCDGESRNSAALGSNAGKASIESIHSPSTRQKSDQDQSKGDPTTATDTHTIDDEKGSNNIDATPDNHDVVRHRMPSNSGNPVAGQDADRPLSPTSSPSSSTASSFKFEFECSSSCRCLPDQCQLRPTQASARLPLSLGYLPKKGWGVFFSPPPSCAPARPPSLPPHTFVAEYTGELISTVEARRRLAIYDEVSALSSLPPSHPSSLPPSPGIGKRTSPPAGCTHAVEHVKHAQGHGQANAAPAEVPILGPCPPQEGDKEESGGGRVHAGPRPHYLLTLLEEGDDFYLRTSLDATHCGNVSRFFNHSCDPNMYLVCVRNGGLLPRLCFFTQRRVHAGDELTFAYGEREENHASKGGIQDESGARFGRSCAKGTPLPQSQSGRPCWCGSEKCVGNLPYQPGL</sequence>
<feature type="domain" description="Post-SET" evidence="10">
    <location>
        <begin position="446"/>
        <end position="462"/>
    </location>
</feature>
<evidence type="ECO:0000256" key="7">
    <source>
        <dbReference type="ARBA" id="ARBA00022833"/>
    </source>
</evidence>
<dbReference type="GO" id="GO:0032259">
    <property type="term" value="P:methylation"/>
    <property type="evidence" value="ECO:0007669"/>
    <property type="project" value="UniProtKB-KW"/>
</dbReference>
<protein>
    <recommendedName>
        <fullName evidence="13">SET domain-containing protein</fullName>
    </recommendedName>
</protein>
<keyword evidence="3" id="KW-0489">Methyltransferase</keyword>